<evidence type="ECO:0000256" key="5">
    <source>
        <dbReference type="ARBA" id="ARBA00022525"/>
    </source>
</evidence>
<evidence type="ECO:0000313" key="11">
    <source>
        <dbReference type="Proteomes" id="UP000310200"/>
    </source>
</evidence>
<evidence type="ECO:0000313" key="10">
    <source>
        <dbReference type="EMBL" id="TGZ55532.1"/>
    </source>
</evidence>
<evidence type="ECO:0000256" key="7">
    <source>
        <dbReference type="ARBA" id="ARBA00023157"/>
    </source>
</evidence>
<protein>
    <recommendedName>
        <fullName evidence="4">phospholipase A1</fullName>
        <ecNumber evidence="4">3.1.1.32</ecNumber>
    </recommendedName>
</protein>
<organism evidence="10 11">
    <name type="scientific">Temnothorax longispinosus</name>
    <dbReference type="NCBI Taxonomy" id="300112"/>
    <lineage>
        <taxon>Eukaryota</taxon>
        <taxon>Metazoa</taxon>
        <taxon>Ecdysozoa</taxon>
        <taxon>Arthropoda</taxon>
        <taxon>Hexapoda</taxon>
        <taxon>Insecta</taxon>
        <taxon>Pterygota</taxon>
        <taxon>Neoptera</taxon>
        <taxon>Endopterygota</taxon>
        <taxon>Hymenoptera</taxon>
        <taxon>Apocrita</taxon>
        <taxon>Aculeata</taxon>
        <taxon>Formicoidea</taxon>
        <taxon>Formicidae</taxon>
        <taxon>Myrmicinae</taxon>
        <taxon>Temnothorax</taxon>
    </lineage>
</organism>
<comment type="similarity">
    <text evidence="3 8">Belongs to the AB hydrolase superfamily. Lipase family.</text>
</comment>
<evidence type="ECO:0000256" key="1">
    <source>
        <dbReference type="ARBA" id="ARBA00000111"/>
    </source>
</evidence>
<name>A0A4S2KYX2_9HYME</name>
<keyword evidence="11" id="KW-1185">Reference proteome</keyword>
<evidence type="ECO:0000256" key="3">
    <source>
        <dbReference type="ARBA" id="ARBA00010701"/>
    </source>
</evidence>
<gene>
    <name evidence="10" type="ORF">DBV15_11433</name>
</gene>
<feature type="non-terminal residue" evidence="10">
    <location>
        <position position="1"/>
    </location>
</feature>
<keyword evidence="6" id="KW-0378">Hydrolase</keyword>
<comment type="caution">
    <text evidence="10">The sequence shown here is derived from an EMBL/GenBank/DDBJ whole genome shotgun (WGS) entry which is preliminary data.</text>
</comment>
<accession>A0A4S2KYX2</accession>
<evidence type="ECO:0000256" key="4">
    <source>
        <dbReference type="ARBA" id="ARBA00013179"/>
    </source>
</evidence>
<feature type="domain" description="Lipase" evidence="9">
    <location>
        <begin position="46"/>
        <end position="280"/>
    </location>
</feature>
<proteinExistence type="inferred from homology"/>
<dbReference type="SUPFAM" id="SSF53474">
    <property type="entry name" value="alpha/beta-Hydrolases"/>
    <property type="match status" value="3"/>
</dbReference>
<dbReference type="GO" id="GO:0008970">
    <property type="term" value="F:phospholipase A1 activity"/>
    <property type="evidence" value="ECO:0007669"/>
    <property type="project" value="UniProtKB-EC"/>
</dbReference>
<evidence type="ECO:0000256" key="8">
    <source>
        <dbReference type="RuleBase" id="RU004262"/>
    </source>
</evidence>
<dbReference type="CDD" id="cd00707">
    <property type="entry name" value="Pancreat_lipase_like"/>
    <property type="match status" value="1"/>
</dbReference>
<dbReference type="Gene3D" id="3.40.50.1820">
    <property type="entry name" value="alpha/beta hydrolase"/>
    <property type="match status" value="3"/>
</dbReference>
<dbReference type="GO" id="GO:0005615">
    <property type="term" value="C:extracellular space"/>
    <property type="evidence" value="ECO:0007669"/>
    <property type="project" value="TreeGrafter"/>
</dbReference>
<evidence type="ECO:0000256" key="2">
    <source>
        <dbReference type="ARBA" id="ARBA00004613"/>
    </source>
</evidence>
<dbReference type="PANTHER" id="PTHR11610">
    <property type="entry name" value="LIPASE"/>
    <property type="match status" value="1"/>
</dbReference>
<keyword evidence="7" id="KW-1015">Disulfide bond</keyword>
<dbReference type="Proteomes" id="UP000310200">
    <property type="component" value="Unassembled WGS sequence"/>
</dbReference>
<dbReference type="InterPro" id="IPR013818">
    <property type="entry name" value="Lipase"/>
</dbReference>
<evidence type="ECO:0000256" key="6">
    <source>
        <dbReference type="ARBA" id="ARBA00022801"/>
    </source>
</evidence>
<evidence type="ECO:0000259" key="9">
    <source>
        <dbReference type="Pfam" id="PF00151"/>
    </source>
</evidence>
<dbReference type="Pfam" id="PF00151">
    <property type="entry name" value="Lipase"/>
    <property type="match status" value="2"/>
</dbReference>
<dbReference type="PRINTS" id="PR00821">
    <property type="entry name" value="TAGLIPASE"/>
</dbReference>
<keyword evidence="5" id="KW-0964">Secreted</keyword>
<dbReference type="GO" id="GO:0016042">
    <property type="term" value="P:lipid catabolic process"/>
    <property type="evidence" value="ECO:0007669"/>
    <property type="project" value="TreeGrafter"/>
</dbReference>
<dbReference type="AlphaFoldDB" id="A0A4S2KYX2"/>
<dbReference type="EC" id="3.1.1.32" evidence="4"/>
<sequence length="495" mass="53757">TNILLPAVYPTLLASLSSNPNYTLFADDRGMSHIIDTSESVLTQSDIEELSEAALKTTFLLYTRNRHAGHPIVINNKDSVRKSSWNPTHPTRIVTHGWQGDINPGSACALIRNAYLNVGDYNVILVDWSKAAGNLWYWKVAQSVPLVAQRVTELIDFLESEAGLDLSKTRVVGHSLGGHVAGLAARNARGEIAEAIALDPARPSFGSKKPGERVDKSDAARVHVIHTSTLGLAEPIGDADFYPNGGKNQPGCNVIALACAHSRSYEYYAESILNPTGFRAGNVFMGGPSLDPKCLLLTVYPTLLTSIATNLNYTIFVDHGETINLININEPQFTQAELEEIEESAKKTTFYLYTRNNPLIGQQVFIDDLDSVKKSFWNPAHPTRLVTHGWIGNCEGAACTQIRDDPAGLAFKSEGPGKRVDKSDAVLVQVIHTCTKILSIKSAIGTSDFYPNGGDSEAINCAHSRAFLYYVESIANPTGFRAGNVFMGGPSLDPK</sequence>
<dbReference type="EMBL" id="QBLH01000449">
    <property type="protein sequence ID" value="TGZ55532.1"/>
    <property type="molecule type" value="Genomic_DNA"/>
</dbReference>
<feature type="domain" description="Lipase" evidence="9">
    <location>
        <begin position="405"/>
        <end position="482"/>
    </location>
</feature>
<dbReference type="InterPro" id="IPR029058">
    <property type="entry name" value="AB_hydrolase_fold"/>
</dbReference>
<comment type="catalytic activity">
    <reaction evidence="1">
        <text>a 1,2-diacyl-sn-glycero-3-phosphocholine + H2O = a 2-acyl-sn-glycero-3-phosphocholine + a fatty acid + H(+)</text>
        <dbReference type="Rhea" id="RHEA:18689"/>
        <dbReference type="ChEBI" id="CHEBI:15377"/>
        <dbReference type="ChEBI" id="CHEBI:15378"/>
        <dbReference type="ChEBI" id="CHEBI:28868"/>
        <dbReference type="ChEBI" id="CHEBI:57643"/>
        <dbReference type="ChEBI" id="CHEBI:57875"/>
        <dbReference type="EC" id="3.1.1.32"/>
    </reaction>
</comment>
<dbReference type="PANTHER" id="PTHR11610:SF173">
    <property type="entry name" value="LIPASE DOMAIN-CONTAINING PROTEIN-RELATED"/>
    <property type="match status" value="1"/>
</dbReference>
<dbReference type="InterPro" id="IPR033906">
    <property type="entry name" value="Lipase_N"/>
</dbReference>
<dbReference type="STRING" id="300112.A0A4S2KYX2"/>
<reference evidence="10 11" key="1">
    <citation type="journal article" date="2019" name="Philos. Trans. R. Soc. Lond., B, Biol. Sci.">
        <title>Ant behaviour and brain gene expression of defending hosts depend on the ecological success of the intruding social parasite.</title>
        <authorList>
            <person name="Kaur R."/>
            <person name="Stoldt M."/>
            <person name="Jongepier E."/>
            <person name="Feldmeyer B."/>
            <person name="Menzel F."/>
            <person name="Bornberg-Bauer E."/>
            <person name="Foitzik S."/>
        </authorList>
    </citation>
    <scope>NUCLEOTIDE SEQUENCE [LARGE SCALE GENOMIC DNA]</scope>
    <source>
        <tissue evidence="10">Whole body</tissue>
    </source>
</reference>
<dbReference type="InterPro" id="IPR000734">
    <property type="entry name" value="TAG_lipase"/>
</dbReference>
<comment type="subcellular location">
    <subcellularLocation>
        <location evidence="2">Secreted</location>
    </subcellularLocation>
</comment>